<evidence type="ECO:0000313" key="2">
    <source>
        <dbReference type="EMBL" id="OGM98405.1"/>
    </source>
</evidence>
<proteinExistence type="predicted"/>
<name>A0A1F8EEJ0_9BACT</name>
<dbReference type="Proteomes" id="UP000176893">
    <property type="component" value="Unassembled WGS sequence"/>
</dbReference>
<protein>
    <submittedName>
        <fullName evidence="2">Uncharacterized protein</fullName>
    </submittedName>
</protein>
<evidence type="ECO:0000256" key="1">
    <source>
        <dbReference type="SAM" id="Phobius"/>
    </source>
</evidence>
<keyword evidence="1" id="KW-0812">Transmembrane</keyword>
<sequence>MTTTWLLIGLLVYLLVGFILRNYSPWGKKYYTEWPTCFTLLWIVPAFGTVLFYAALALIFVCIVLAGFGGAVCTLITLEKNEENWPDVLIDQFRCFMKTLTPNQKK</sequence>
<keyword evidence="1" id="KW-1133">Transmembrane helix</keyword>
<organism evidence="2 3">
    <name type="scientific">Candidatus Yanofskybacteria bacterium RIFCSPHIGHO2_01_FULL_41_26</name>
    <dbReference type="NCBI Taxonomy" id="1802661"/>
    <lineage>
        <taxon>Bacteria</taxon>
        <taxon>Candidatus Yanofskyibacteriota</taxon>
    </lineage>
</organism>
<dbReference type="AlphaFoldDB" id="A0A1F8EEJ0"/>
<accession>A0A1F8EEJ0</accession>
<reference evidence="2 3" key="1">
    <citation type="journal article" date="2016" name="Nat. Commun.">
        <title>Thousands of microbial genomes shed light on interconnected biogeochemical processes in an aquifer system.</title>
        <authorList>
            <person name="Anantharaman K."/>
            <person name="Brown C.T."/>
            <person name="Hug L.A."/>
            <person name="Sharon I."/>
            <person name="Castelle C.J."/>
            <person name="Probst A.J."/>
            <person name="Thomas B.C."/>
            <person name="Singh A."/>
            <person name="Wilkins M.J."/>
            <person name="Karaoz U."/>
            <person name="Brodie E.L."/>
            <person name="Williams K.H."/>
            <person name="Hubbard S.S."/>
            <person name="Banfield J.F."/>
        </authorList>
    </citation>
    <scope>NUCLEOTIDE SEQUENCE [LARGE SCALE GENOMIC DNA]</scope>
</reference>
<dbReference type="EMBL" id="MGJB01000015">
    <property type="protein sequence ID" value="OGM98405.1"/>
    <property type="molecule type" value="Genomic_DNA"/>
</dbReference>
<dbReference type="STRING" id="1802661.A2649_02380"/>
<gene>
    <name evidence="2" type="ORF">A2649_02380</name>
</gene>
<feature type="transmembrane region" description="Helical" evidence="1">
    <location>
        <begin position="53"/>
        <end position="78"/>
    </location>
</feature>
<comment type="caution">
    <text evidence="2">The sequence shown here is derived from an EMBL/GenBank/DDBJ whole genome shotgun (WGS) entry which is preliminary data.</text>
</comment>
<feature type="transmembrane region" description="Helical" evidence="1">
    <location>
        <begin position="6"/>
        <end position="23"/>
    </location>
</feature>
<evidence type="ECO:0000313" key="3">
    <source>
        <dbReference type="Proteomes" id="UP000176893"/>
    </source>
</evidence>
<keyword evidence="1" id="KW-0472">Membrane</keyword>